<gene>
    <name evidence="1" type="ORF">BN2614_LOCUS2</name>
</gene>
<reference evidence="1 2" key="1">
    <citation type="submission" date="2018-10" db="EMBL/GenBank/DDBJ databases">
        <authorList>
            <person name="Ekblom R."/>
            <person name="Jareborg N."/>
        </authorList>
    </citation>
    <scope>NUCLEOTIDE SEQUENCE [LARGE SCALE GENOMIC DNA]</scope>
    <source>
        <tissue evidence="1">Muscle</tissue>
    </source>
</reference>
<keyword evidence="2" id="KW-1185">Reference proteome</keyword>
<accession>A0A9X9LV02</accession>
<name>A0A9X9LV02_GULGU</name>
<proteinExistence type="predicted"/>
<dbReference type="Proteomes" id="UP000269945">
    <property type="component" value="Unassembled WGS sequence"/>
</dbReference>
<sequence length="40" mass="4880">MMEPFLDFQGNFRDQQLSKYGPGYLIQWAACFSWDIYKQR</sequence>
<evidence type="ECO:0000313" key="1">
    <source>
        <dbReference type="EMBL" id="VCW97050.1"/>
    </source>
</evidence>
<protein>
    <submittedName>
        <fullName evidence="1">Uncharacterized protein</fullName>
    </submittedName>
</protein>
<organism evidence="1 2">
    <name type="scientific">Gulo gulo</name>
    <name type="common">Wolverine</name>
    <name type="synonym">Gluton</name>
    <dbReference type="NCBI Taxonomy" id="48420"/>
    <lineage>
        <taxon>Eukaryota</taxon>
        <taxon>Metazoa</taxon>
        <taxon>Chordata</taxon>
        <taxon>Craniata</taxon>
        <taxon>Vertebrata</taxon>
        <taxon>Euteleostomi</taxon>
        <taxon>Mammalia</taxon>
        <taxon>Eutheria</taxon>
        <taxon>Laurasiatheria</taxon>
        <taxon>Carnivora</taxon>
        <taxon>Caniformia</taxon>
        <taxon>Musteloidea</taxon>
        <taxon>Mustelidae</taxon>
        <taxon>Guloninae</taxon>
        <taxon>Gulo</taxon>
    </lineage>
</organism>
<dbReference type="EMBL" id="CYRY02020387">
    <property type="protein sequence ID" value="VCW97050.1"/>
    <property type="molecule type" value="Genomic_DNA"/>
</dbReference>
<dbReference type="AlphaFoldDB" id="A0A9X9LV02"/>
<evidence type="ECO:0000313" key="2">
    <source>
        <dbReference type="Proteomes" id="UP000269945"/>
    </source>
</evidence>
<comment type="caution">
    <text evidence="1">The sequence shown here is derived from an EMBL/GenBank/DDBJ whole genome shotgun (WGS) entry which is preliminary data.</text>
</comment>